<dbReference type="Pfam" id="PF23752">
    <property type="entry name" value="Beta-prop_WDR11_2nd"/>
    <property type="match status" value="1"/>
</dbReference>
<dbReference type="PANTHER" id="PTHR14593">
    <property type="entry name" value="WD REPEAT-CONTAINING PROTEIN 11"/>
    <property type="match status" value="1"/>
</dbReference>
<evidence type="ECO:0000313" key="3">
    <source>
        <dbReference type="EMBL" id="GFR52354.1"/>
    </source>
</evidence>
<dbReference type="InterPro" id="IPR039694">
    <property type="entry name" value="WDR11"/>
</dbReference>
<accession>A0AAD3HSM6</accession>
<protein>
    <recommendedName>
        <fullName evidence="2">WDR11 second beta-propeller domain-containing protein</fullName>
    </recommendedName>
</protein>
<dbReference type="AlphaFoldDB" id="A0AAD3HSM6"/>
<dbReference type="GO" id="GO:0005737">
    <property type="term" value="C:cytoplasm"/>
    <property type="evidence" value="ECO:0007669"/>
    <property type="project" value="TreeGrafter"/>
</dbReference>
<feature type="region of interest" description="Disordered" evidence="1">
    <location>
        <begin position="106"/>
        <end position="130"/>
    </location>
</feature>
<dbReference type="Proteomes" id="UP001054857">
    <property type="component" value="Unassembled WGS sequence"/>
</dbReference>
<keyword evidence="4" id="KW-1185">Reference proteome</keyword>
<feature type="non-terminal residue" evidence="3">
    <location>
        <position position="1"/>
    </location>
</feature>
<feature type="region of interest" description="Disordered" evidence="1">
    <location>
        <begin position="53"/>
        <end position="78"/>
    </location>
</feature>
<proteinExistence type="predicted"/>
<reference evidence="3 4" key="1">
    <citation type="journal article" date="2021" name="Sci. Rep.">
        <title>Genome sequencing of the multicellular alga Astrephomene provides insights into convergent evolution of germ-soma differentiation.</title>
        <authorList>
            <person name="Yamashita S."/>
            <person name="Yamamoto K."/>
            <person name="Matsuzaki R."/>
            <person name="Suzuki S."/>
            <person name="Yamaguchi H."/>
            <person name="Hirooka S."/>
            <person name="Minakuchi Y."/>
            <person name="Miyagishima S."/>
            <person name="Kawachi M."/>
            <person name="Toyoda A."/>
            <person name="Nozaki H."/>
        </authorList>
    </citation>
    <scope>NUCLEOTIDE SEQUENCE [LARGE SCALE GENOMIC DNA]</scope>
    <source>
        <strain evidence="3 4">NIES-4017</strain>
    </source>
</reference>
<comment type="caution">
    <text evidence="3">The sequence shown here is derived from an EMBL/GenBank/DDBJ whole genome shotgun (WGS) entry which is preliminary data.</text>
</comment>
<feature type="compositionally biased region" description="Gly residues" evidence="1">
    <location>
        <begin position="118"/>
        <end position="130"/>
    </location>
</feature>
<gene>
    <name evidence="3" type="ORF">Agub_g14898</name>
</gene>
<sequence>KGAPAELWGVWPGVQPHRLRLLDLPFSCVEWAQTPLPYHTEPGYVVQPDDVTAWDLSKEPPPPPHSHSHSHPPPPAAPSIAFAVSSLLSSTSSAAAGIPIMDHDLRGFRSGSHDGDSGNEGGGRASGGGAGDAPYGTGLYGNSLSRGSGGGGGGGDAAVTTATDGGQLLSPMPSPMPAATAAAAAAVPSEAHLVFTLTDGRAGVLSVRGRRIADTRVKRPMAGLLNPLELTATAMAAVGRTAVMGDSEGRLAVWEWGTGRTTIMATGLGLVRKIQIQMCQPPASQPPVYIHRTTTTTAPVSTAATTSTSAVHSPFSTTSVPATGGGGGGGASGGVYVKARVAALFASGQCCIFDLDSTNKLRPTDVGAGAMQRSGVRAVLDLA</sequence>
<evidence type="ECO:0000313" key="4">
    <source>
        <dbReference type="Proteomes" id="UP001054857"/>
    </source>
</evidence>
<dbReference type="InterPro" id="IPR057853">
    <property type="entry name" value="Beta-prop_WDR11_2nd"/>
</dbReference>
<name>A0AAD3HSM6_9CHLO</name>
<organism evidence="3 4">
    <name type="scientific">Astrephomene gubernaculifera</name>
    <dbReference type="NCBI Taxonomy" id="47775"/>
    <lineage>
        <taxon>Eukaryota</taxon>
        <taxon>Viridiplantae</taxon>
        <taxon>Chlorophyta</taxon>
        <taxon>core chlorophytes</taxon>
        <taxon>Chlorophyceae</taxon>
        <taxon>CS clade</taxon>
        <taxon>Chlamydomonadales</taxon>
        <taxon>Astrephomenaceae</taxon>
        <taxon>Astrephomene</taxon>
    </lineage>
</organism>
<evidence type="ECO:0000256" key="1">
    <source>
        <dbReference type="SAM" id="MobiDB-lite"/>
    </source>
</evidence>
<dbReference type="EMBL" id="BMAR01000062">
    <property type="protein sequence ID" value="GFR52354.1"/>
    <property type="molecule type" value="Genomic_DNA"/>
</dbReference>
<feature type="non-terminal residue" evidence="3">
    <location>
        <position position="383"/>
    </location>
</feature>
<feature type="domain" description="WDR11 second beta-propeller" evidence="2">
    <location>
        <begin position="192"/>
        <end position="276"/>
    </location>
</feature>
<evidence type="ECO:0000259" key="2">
    <source>
        <dbReference type="Pfam" id="PF23752"/>
    </source>
</evidence>
<dbReference type="PANTHER" id="PTHR14593:SF5">
    <property type="entry name" value="WD REPEAT-CONTAINING PROTEIN 11"/>
    <property type="match status" value="1"/>
</dbReference>
<feature type="compositionally biased region" description="Basic and acidic residues" evidence="1">
    <location>
        <begin position="106"/>
        <end position="116"/>
    </location>
</feature>
<feature type="compositionally biased region" description="Pro residues" evidence="1">
    <location>
        <begin position="59"/>
        <end position="77"/>
    </location>
</feature>